<comment type="caution">
    <text evidence="3">The sequence shown here is derived from an EMBL/GenBank/DDBJ whole genome shotgun (WGS) entry which is preliminary data.</text>
</comment>
<dbReference type="Pfam" id="PF13477">
    <property type="entry name" value="Glyco_trans_4_2"/>
    <property type="match status" value="1"/>
</dbReference>
<dbReference type="AlphaFoldDB" id="A0A1R0XS19"/>
<dbReference type="EMBL" id="MPTC01000020">
    <property type="protein sequence ID" value="OMD37954.1"/>
    <property type="molecule type" value="Genomic_DNA"/>
</dbReference>
<dbReference type="RefSeq" id="WP_076120443.1">
    <property type="nucleotide sequence ID" value="NZ_MPTC01000020.1"/>
</dbReference>
<accession>A0A1R0XS19</accession>
<dbReference type="InterPro" id="IPR001296">
    <property type="entry name" value="Glyco_trans_1"/>
</dbReference>
<gene>
    <name evidence="3" type="ORF">BSK52_20350</name>
</gene>
<sequence length="377" mass="43141">MEKSLNKKVLFCATVQSHIKAFHLPYLKWFKQKGWEVHVAASGSEELPLVDKYFDIQIMRSPYSKQNVNAFRELQNLIEENKYDLIHCHTPMGSVLARLAARKSRSRGTKVIYTAHGFHFYKGASILNWIMFYPIEKYLSRYTDHLITINAEDYNLALRNKFKSKNIDKLNGVGIDLGKYKPVDITMKTIIRKKNRLDIGAYILFFAGEFSYRKNQKLLIEAVNILRKTIPNIKLLLAGEGDSKESCIKLTEKFKLGEIVEFLGYREDINELIQASDVIVSSSRQEGLPVNIIEGMACGKPSVVTDVRGNNDLILNEVNGLLVPLDSPDIMAKHIVNLYENRELEAKMGLKSLEMVQSYSIENVISSMSKVYLKYMK</sequence>
<protein>
    <submittedName>
        <fullName evidence="3">Glycosyltransferase family 1 protein</fullName>
    </submittedName>
</protein>
<proteinExistence type="predicted"/>
<reference evidence="3 4" key="1">
    <citation type="submission" date="2016-10" db="EMBL/GenBank/DDBJ databases">
        <title>Paenibacillus species isolates.</title>
        <authorList>
            <person name="Beno S.M."/>
        </authorList>
    </citation>
    <scope>NUCLEOTIDE SEQUENCE [LARGE SCALE GENOMIC DNA]</scope>
    <source>
        <strain evidence="3 4">FSL H7-0710</strain>
    </source>
</reference>
<evidence type="ECO:0000313" key="4">
    <source>
        <dbReference type="Proteomes" id="UP000187439"/>
    </source>
</evidence>
<evidence type="ECO:0000259" key="2">
    <source>
        <dbReference type="Pfam" id="PF13477"/>
    </source>
</evidence>
<dbReference type="CDD" id="cd03808">
    <property type="entry name" value="GT4_CapM-like"/>
    <property type="match status" value="1"/>
</dbReference>
<dbReference type="InterPro" id="IPR028098">
    <property type="entry name" value="Glyco_trans_4-like_N"/>
</dbReference>
<evidence type="ECO:0000259" key="1">
    <source>
        <dbReference type="Pfam" id="PF00534"/>
    </source>
</evidence>
<dbReference type="SUPFAM" id="SSF53756">
    <property type="entry name" value="UDP-Glycosyltransferase/glycogen phosphorylase"/>
    <property type="match status" value="1"/>
</dbReference>
<feature type="domain" description="Glycosyl transferase family 1" evidence="1">
    <location>
        <begin position="188"/>
        <end position="349"/>
    </location>
</feature>
<dbReference type="Pfam" id="PF00534">
    <property type="entry name" value="Glycos_transf_1"/>
    <property type="match status" value="1"/>
</dbReference>
<dbReference type="Proteomes" id="UP000187439">
    <property type="component" value="Unassembled WGS sequence"/>
</dbReference>
<name>A0A1R0XS19_9BACL</name>
<feature type="domain" description="Glycosyltransferase subfamily 4-like N-terminal" evidence="2">
    <location>
        <begin position="8"/>
        <end position="150"/>
    </location>
</feature>
<dbReference type="GO" id="GO:0016757">
    <property type="term" value="F:glycosyltransferase activity"/>
    <property type="evidence" value="ECO:0007669"/>
    <property type="project" value="InterPro"/>
</dbReference>
<dbReference type="Gene3D" id="3.40.50.2000">
    <property type="entry name" value="Glycogen Phosphorylase B"/>
    <property type="match status" value="2"/>
</dbReference>
<evidence type="ECO:0000313" key="3">
    <source>
        <dbReference type="EMBL" id="OMD37954.1"/>
    </source>
</evidence>
<dbReference type="PANTHER" id="PTHR12526:SF630">
    <property type="entry name" value="GLYCOSYLTRANSFERASE"/>
    <property type="match status" value="1"/>
</dbReference>
<dbReference type="PANTHER" id="PTHR12526">
    <property type="entry name" value="GLYCOSYLTRANSFERASE"/>
    <property type="match status" value="1"/>
</dbReference>
<keyword evidence="3" id="KW-0808">Transferase</keyword>
<organism evidence="3 4">
    <name type="scientific">Paenibacillus odorifer</name>
    <dbReference type="NCBI Taxonomy" id="189426"/>
    <lineage>
        <taxon>Bacteria</taxon>
        <taxon>Bacillati</taxon>
        <taxon>Bacillota</taxon>
        <taxon>Bacilli</taxon>
        <taxon>Bacillales</taxon>
        <taxon>Paenibacillaceae</taxon>
        <taxon>Paenibacillus</taxon>
    </lineage>
</organism>
<dbReference type="OrthoDB" id="9806653at2"/>